<evidence type="ECO:0000313" key="4">
    <source>
        <dbReference type="EMBL" id="EFA86281.1"/>
    </source>
</evidence>
<gene>
    <name evidence="4" type="ORF">PPL_00843</name>
</gene>
<reference evidence="4 5" key="1">
    <citation type="journal article" date="2011" name="Genome Res.">
        <title>Phylogeny-wide analysis of social amoeba genomes highlights ancient origins for complex intercellular communication.</title>
        <authorList>
            <person name="Heidel A.J."/>
            <person name="Lawal H.M."/>
            <person name="Felder M."/>
            <person name="Schilde C."/>
            <person name="Helps N.R."/>
            <person name="Tunggal B."/>
            <person name="Rivero F."/>
            <person name="John U."/>
            <person name="Schleicher M."/>
            <person name="Eichinger L."/>
            <person name="Platzer M."/>
            <person name="Noegel A.A."/>
            <person name="Schaap P."/>
            <person name="Gloeckner G."/>
        </authorList>
    </citation>
    <scope>NUCLEOTIDE SEQUENCE [LARGE SCALE GENOMIC DNA]</scope>
    <source>
        <strain evidence="5">ATCC 26659 / Pp 5 / PN500</strain>
    </source>
</reference>
<dbReference type="GO" id="GO:0046872">
    <property type="term" value="F:metal ion binding"/>
    <property type="evidence" value="ECO:0007669"/>
    <property type="project" value="UniProtKB-KW"/>
</dbReference>
<dbReference type="InterPro" id="IPR027806">
    <property type="entry name" value="HARBI1_dom"/>
</dbReference>
<dbReference type="AlphaFoldDB" id="D3AXL2"/>
<keyword evidence="2" id="KW-0479">Metal-binding</keyword>
<dbReference type="EMBL" id="ADBJ01000003">
    <property type="protein sequence ID" value="EFA86281.1"/>
    <property type="molecule type" value="Genomic_DNA"/>
</dbReference>
<dbReference type="RefSeq" id="XP_020438386.1">
    <property type="nucleotide sequence ID" value="XM_020571863.1"/>
</dbReference>
<evidence type="ECO:0000256" key="2">
    <source>
        <dbReference type="ARBA" id="ARBA00022723"/>
    </source>
</evidence>
<dbReference type="InParanoid" id="D3AXL2"/>
<sequence length="189" mass="21919">MYHLIRYLVALSARGKFINDFASPKKKRKTTKNVSKDEDEVYSNNKIQNVSCCIVSITSGTILYMSKAFPGRVKDDTIIHLTYNEWRHIYLDIGDILLGDNGFRGMEAFNIINTGGIEMPLSNLHSKYRVIVENLLGRSKVFKCLSEMSRYPGRLNEDQICNLNDHYWRAVVYVYFDIERTCVRNIFSL</sequence>
<evidence type="ECO:0000259" key="3">
    <source>
        <dbReference type="Pfam" id="PF13359"/>
    </source>
</evidence>
<evidence type="ECO:0000256" key="1">
    <source>
        <dbReference type="ARBA" id="ARBA00001968"/>
    </source>
</evidence>
<evidence type="ECO:0000313" key="5">
    <source>
        <dbReference type="Proteomes" id="UP000001396"/>
    </source>
</evidence>
<dbReference type="Pfam" id="PF13359">
    <property type="entry name" value="DDE_Tnp_4"/>
    <property type="match status" value="1"/>
</dbReference>
<feature type="domain" description="DDE Tnp4" evidence="3">
    <location>
        <begin position="36"/>
        <end position="152"/>
    </location>
</feature>
<comment type="cofactor">
    <cofactor evidence="1">
        <name>a divalent metal cation</name>
        <dbReference type="ChEBI" id="CHEBI:60240"/>
    </cofactor>
</comment>
<comment type="caution">
    <text evidence="4">The sequence shown here is derived from an EMBL/GenBank/DDBJ whole genome shotgun (WGS) entry which is preliminary data.</text>
</comment>
<proteinExistence type="predicted"/>
<dbReference type="GeneID" id="31356374"/>
<accession>D3AXL2</accession>
<name>D3AXL2_HETP5</name>
<dbReference type="Proteomes" id="UP000001396">
    <property type="component" value="Unassembled WGS sequence"/>
</dbReference>
<organism evidence="4 5">
    <name type="scientific">Heterostelium pallidum (strain ATCC 26659 / Pp 5 / PN500)</name>
    <name type="common">Cellular slime mold</name>
    <name type="synonym">Polysphondylium pallidum</name>
    <dbReference type="NCBI Taxonomy" id="670386"/>
    <lineage>
        <taxon>Eukaryota</taxon>
        <taxon>Amoebozoa</taxon>
        <taxon>Evosea</taxon>
        <taxon>Eumycetozoa</taxon>
        <taxon>Dictyostelia</taxon>
        <taxon>Acytosteliales</taxon>
        <taxon>Acytosteliaceae</taxon>
        <taxon>Heterostelium</taxon>
    </lineage>
</organism>
<protein>
    <recommendedName>
        <fullName evidence="3">DDE Tnp4 domain-containing protein</fullName>
    </recommendedName>
</protein>
<keyword evidence="5" id="KW-1185">Reference proteome</keyword>